<dbReference type="PROSITE" id="PS50005">
    <property type="entry name" value="TPR"/>
    <property type="match status" value="1"/>
</dbReference>
<dbReference type="RefSeq" id="WP_378133454.1">
    <property type="nucleotide sequence ID" value="NZ_JBHSMI010000025.1"/>
</dbReference>
<dbReference type="SUPFAM" id="SSF48452">
    <property type="entry name" value="TPR-like"/>
    <property type="match status" value="1"/>
</dbReference>
<dbReference type="Proteomes" id="UP001596113">
    <property type="component" value="Unassembled WGS sequence"/>
</dbReference>
<dbReference type="InterPro" id="IPR011990">
    <property type="entry name" value="TPR-like_helical_dom_sf"/>
</dbReference>
<dbReference type="InterPro" id="IPR019734">
    <property type="entry name" value="TPR_rpt"/>
</dbReference>
<dbReference type="Gene3D" id="1.25.40.10">
    <property type="entry name" value="Tetratricopeptide repeat domain"/>
    <property type="match status" value="1"/>
</dbReference>
<evidence type="ECO:0008006" key="4">
    <source>
        <dbReference type="Google" id="ProtNLM"/>
    </source>
</evidence>
<comment type="caution">
    <text evidence="2">The sequence shown here is derived from an EMBL/GenBank/DDBJ whole genome shotgun (WGS) entry which is preliminary data.</text>
</comment>
<evidence type="ECO:0000313" key="2">
    <source>
        <dbReference type="EMBL" id="MFC5403772.1"/>
    </source>
</evidence>
<proteinExistence type="predicted"/>
<keyword evidence="3" id="KW-1185">Reference proteome</keyword>
<protein>
    <recommendedName>
        <fullName evidence="4">Tetratricopeptide repeat protein</fullName>
    </recommendedName>
</protein>
<gene>
    <name evidence="2" type="ORF">ACFPOF_13590</name>
</gene>
<organism evidence="2 3">
    <name type="scientific">Cohnella soli</name>
    <dbReference type="NCBI Taxonomy" id="425005"/>
    <lineage>
        <taxon>Bacteria</taxon>
        <taxon>Bacillati</taxon>
        <taxon>Bacillota</taxon>
        <taxon>Bacilli</taxon>
        <taxon>Bacillales</taxon>
        <taxon>Paenibacillaceae</taxon>
        <taxon>Cohnella</taxon>
    </lineage>
</organism>
<dbReference type="EMBL" id="JBHSMI010000025">
    <property type="protein sequence ID" value="MFC5403772.1"/>
    <property type="molecule type" value="Genomic_DNA"/>
</dbReference>
<accession>A0ABW0HUF1</accession>
<sequence>MIRQWFATMNEVLDDLIIRYPQAAGEEKNELQQQWDMLKSLSDDIIESWLQFEDKMGVFRDLRQQQPQPSPELEKQLGPFVKGQGYFKLHMFEHASDQLEQAVALYPDLVCARLYLAMSKMHLKHWNEAQRHFQLVAAIAEESRLRAIAYNALGCIQAINAHLEQAQQYFRIALETDPAFSDPRTNLESMLKGNGHIQLQFGSAELQTLVQA</sequence>
<reference evidence="3" key="1">
    <citation type="journal article" date="2019" name="Int. J. Syst. Evol. Microbiol.">
        <title>The Global Catalogue of Microorganisms (GCM) 10K type strain sequencing project: providing services to taxonomists for standard genome sequencing and annotation.</title>
        <authorList>
            <consortium name="The Broad Institute Genomics Platform"/>
            <consortium name="The Broad Institute Genome Sequencing Center for Infectious Disease"/>
            <person name="Wu L."/>
            <person name="Ma J."/>
        </authorList>
    </citation>
    <scope>NUCLEOTIDE SEQUENCE [LARGE SCALE GENOMIC DNA]</scope>
    <source>
        <strain evidence="3">CGMCC 1.18575</strain>
    </source>
</reference>
<dbReference type="SMART" id="SM00028">
    <property type="entry name" value="TPR"/>
    <property type="match status" value="3"/>
</dbReference>
<feature type="repeat" description="TPR" evidence="1">
    <location>
        <begin position="147"/>
        <end position="180"/>
    </location>
</feature>
<evidence type="ECO:0000256" key="1">
    <source>
        <dbReference type="PROSITE-ProRule" id="PRU00339"/>
    </source>
</evidence>
<name>A0ABW0HUF1_9BACL</name>
<evidence type="ECO:0000313" key="3">
    <source>
        <dbReference type="Proteomes" id="UP001596113"/>
    </source>
</evidence>
<keyword evidence="1" id="KW-0802">TPR repeat</keyword>